<evidence type="ECO:0000256" key="7">
    <source>
        <dbReference type="ARBA" id="ARBA00023002"/>
    </source>
</evidence>
<dbReference type="RefSeq" id="WP_105020920.1">
    <property type="nucleotide sequence ID" value="NZ_MSCM01000001.1"/>
</dbReference>
<evidence type="ECO:0000256" key="3">
    <source>
        <dbReference type="ARBA" id="ARBA00011048"/>
    </source>
</evidence>
<evidence type="ECO:0000256" key="5">
    <source>
        <dbReference type="ARBA" id="ARBA00022643"/>
    </source>
</evidence>
<keyword evidence="4" id="KW-0285">Flavoprotein</keyword>
<dbReference type="SUPFAM" id="SSF51905">
    <property type="entry name" value="FAD/NAD(P)-binding domain"/>
    <property type="match status" value="1"/>
</dbReference>
<dbReference type="Pfam" id="PF00724">
    <property type="entry name" value="Oxidored_FMN"/>
    <property type="match status" value="1"/>
</dbReference>
<keyword evidence="8" id="KW-0408">Iron</keyword>
<evidence type="ECO:0000256" key="8">
    <source>
        <dbReference type="ARBA" id="ARBA00023004"/>
    </source>
</evidence>
<evidence type="ECO:0000256" key="4">
    <source>
        <dbReference type="ARBA" id="ARBA00022630"/>
    </source>
</evidence>
<evidence type="ECO:0000256" key="9">
    <source>
        <dbReference type="ARBA" id="ARBA00023014"/>
    </source>
</evidence>
<keyword evidence="13" id="KW-1185">Reference proteome</keyword>
<dbReference type="Gene3D" id="3.50.50.60">
    <property type="entry name" value="FAD/NAD(P)-binding domain"/>
    <property type="match status" value="1"/>
</dbReference>
<dbReference type="GO" id="GO:0010181">
    <property type="term" value="F:FMN binding"/>
    <property type="evidence" value="ECO:0007669"/>
    <property type="project" value="InterPro"/>
</dbReference>
<keyword evidence="5" id="KW-0288">FMN</keyword>
<feature type="domain" description="FAD/NAD(P)-binding" evidence="11">
    <location>
        <begin position="376"/>
        <end position="646"/>
    </location>
</feature>
<dbReference type="InterPro" id="IPR051793">
    <property type="entry name" value="NADH:flavin_oxidoreductase"/>
</dbReference>
<dbReference type="PANTHER" id="PTHR42917:SF2">
    <property type="entry name" value="2,4-DIENOYL-COA REDUCTASE [(2E)-ENOYL-COA-PRODUCING]"/>
    <property type="match status" value="1"/>
</dbReference>
<dbReference type="InterPro" id="IPR036188">
    <property type="entry name" value="FAD/NAD-bd_sf"/>
</dbReference>
<dbReference type="PRINTS" id="PR00368">
    <property type="entry name" value="FADPNR"/>
</dbReference>
<dbReference type="InterPro" id="IPR001155">
    <property type="entry name" value="OxRdtase_FMN_N"/>
</dbReference>
<organism evidence="12 13">
    <name type="scientific">Polaribacter glomeratus</name>
    <dbReference type="NCBI Taxonomy" id="102"/>
    <lineage>
        <taxon>Bacteria</taxon>
        <taxon>Pseudomonadati</taxon>
        <taxon>Bacteroidota</taxon>
        <taxon>Flavobacteriia</taxon>
        <taxon>Flavobacteriales</taxon>
        <taxon>Flavobacteriaceae</taxon>
    </lineage>
</organism>
<dbReference type="AlphaFoldDB" id="A0A2S7WYD7"/>
<dbReference type="EMBL" id="MSCM01000001">
    <property type="protein sequence ID" value="PQJ82352.1"/>
    <property type="molecule type" value="Genomic_DNA"/>
</dbReference>
<dbReference type="Gene3D" id="3.40.50.720">
    <property type="entry name" value="NAD(P)-binding Rossmann-like Domain"/>
    <property type="match status" value="1"/>
</dbReference>
<dbReference type="PANTHER" id="PTHR42917">
    <property type="entry name" value="2,4-DIENOYL-COA REDUCTASE"/>
    <property type="match status" value="1"/>
</dbReference>
<evidence type="ECO:0000256" key="2">
    <source>
        <dbReference type="ARBA" id="ARBA00001966"/>
    </source>
</evidence>
<comment type="cofactor">
    <cofactor evidence="1">
        <name>FMN</name>
        <dbReference type="ChEBI" id="CHEBI:58210"/>
    </cofactor>
</comment>
<dbReference type="FunFam" id="3.20.20.70:FF:000082">
    <property type="entry name" value="NADPH-dependent 2,4-dienoyl-CoA reductase"/>
    <property type="match status" value="1"/>
</dbReference>
<dbReference type="Gene3D" id="3.20.20.70">
    <property type="entry name" value="Aldolase class I"/>
    <property type="match status" value="1"/>
</dbReference>
<dbReference type="Proteomes" id="UP000239068">
    <property type="component" value="Unassembled WGS sequence"/>
</dbReference>
<name>A0A2S7WYD7_9FLAO</name>
<dbReference type="SUPFAM" id="SSF51395">
    <property type="entry name" value="FMN-linked oxidoreductases"/>
    <property type="match status" value="1"/>
</dbReference>
<feature type="domain" description="NADH:flavin oxidoreductase/NADH oxidase N-terminal" evidence="10">
    <location>
        <begin position="6"/>
        <end position="330"/>
    </location>
</feature>
<dbReference type="GO" id="GO:0051536">
    <property type="term" value="F:iron-sulfur cluster binding"/>
    <property type="evidence" value="ECO:0007669"/>
    <property type="project" value="UniProtKB-KW"/>
</dbReference>
<dbReference type="InterPro" id="IPR013785">
    <property type="entry name" value="Aldolase_TIM"/>
</dbReference>
<sequence>MKYKHIFEPLDLGFTTLKNRILMGSMHTGLEEEKNGIDRIAAYYAERAKGGVGLIVTGGIAPNIQGWTGPFAARMSTLKHAKHHQKITAAVHKEGGKICMQILHSGRYGYHPFSVAPSKIKSPITPFKPFKLTQSGINRTIRDFVNCAELSKIAGYDGVEIMGSEGYLINQFIAKRTNKRTDKYGGEYENRMRLPIELVKQTREAVGTDFIIIYRLSMLDLVEGGSSWQEVVQLGKEIEKAGATIINTGIGWHEARIPTISTSVPRAAFTWVTQKMKEELSIPLITSNRINMPETAEKILAEGHADMVSMARPFLADPEWVNKAEADKSDEINTCIGCNQACLDHVFEQKVASCLVNPRACHETELNYNPTENKKKIAVIGAGPAGLAFSTIAAQRGHDVTLFDADKEIGGQFNMAKQIPGKEEFYETIRYFNKQIELQKVTLKLNTRVSADDLLKFDFDEIIIATGILPRNLKVEGIDNKKVLSYIDVLKHKKPVGKRVAVIGAGGIGFDVSEYLAHEGESTALDIDAWLKEWGIDKTLQSRSGIEGVKQEVHPSPREIFMFKRSKGKFGGNLGKTTGWIHRSTLKMKNVQFINEVSYTKIDDIGLHYIENEEAKILEVDNVIICAGQTPLKELYQPLFDAGKKVQVIGGADFASELDAKRAINQATRLAASI</sequence>
<dbReference type="InterPro" id="IPR023753">
    <property type="entry name" value="FAD/NAD-binding_dom"/>
</dbReference>
<dbReference type="GO" id="GO:0046872">
    <property type="term" value="F:metal ion binding"/>
    <property type="evidence" value="ECO:0007669"/>
    <property type="project" value="UniProtKB-KW"/>
</dbReference>
<evidence type="ECO:0000259" key="11">
    <source>
        <dbReference type="Pfam" id="PF07992"/>
    </source>
</evidence>
<dbReference type="OrthoDB" id="9772736at2"/>
<comment type="similarity">
    <text evidence="3">In the N-terminal section; belongs to the NADH:flavin oxidoreductase/NADH oxidase family.</text>
</comment>
<protein>
    <submittedName>
        <fullName evidence="12">NADPH-dependent 2,4-dienoyl-CoA reductase</fullName>
    </submittedName>
</protein>
<comment type="cofactor">
    <cofactor evidence="2">
        <name>[4Fe-4S] cluster</name>
        <dbReference type="ChEBI" id="CHEBI:49883"/>
    </cofactor>
</comment>
<dbReference type="FunFam" id="3.50.50.60:FF:000113">
    <property type="entry name" value="NADPH-dependent 2,4-dienoyl-CoA reductase"/>
    <property type="match status" value="1"/>
</dbReference>
<evidence type="ECO:0000313" key="12">
    <source>
        <dbReference type="EMBL" id="PQJ82352.1"/>
    </source>
</evidence>
<proteinExistence type="inferred from homology"/>
<comment type="caution">
    <text evidence="12">The sequence shown here is derived from an EMBL/GenBank/DDBJ whole genome shotgun (WGS) entry which is preliminary data.</text>
</comment>
<evidence type="ECO:0000256" key="6">
    <source>
        <dbReference type="ARBA" id="ARBA00022723"/>
    </source>
</evidence>
<accession>A0A2S7WYD7</accession>
<dbReference type="PRINTS" id="PR00411">
    <property type="entry name" value="PNDRDTASEI"/>
</dbReference>
<reference evidence="12 13" key="1">
    <citation type="submission" date="2016-12" db="EMBL/GenBank/DDBJ databases">
        <title>Trade-off between light-utilization and light-protection in marine flavobacteria.</title>
        <authorList>
            <person name="Kumagai Y."/>
            <person name="Yoshizawa S."/>
            <person name="Kogure K."/>
            <person name="Iwasaki W."/>
        </authorList>
    </citation>
    <scope>NUCLEOTIDE SEQUENCE [LARGE SCALE GENOMIC DNA]</scope>
    <source>
        <strain evidence="12 13">ATCC 43844</strain>
    </source>
</reference>
<keyword evidence="7" id="KW-0560">Oxidoreductase</keyword>
<evidence type="ECO:0000259" key="10">
    <source>
        <dbReference type="Pfam" id="PF00724"/>
    </source>
</evidence>
<gene>
    <name evidence="12" type="primary">fadH</name>
    <name evidence="12" type="ORF">BTO16_07065</name>
</gene>
<dbReference type="SUPFAM" id="SSF51971">
    <property type="entry name" value="Nucleotide-binding domain"/>
    <property type="match status" value="1"/>
</dbReference>
<dbReference type="GO" id="GO:0016491">
    <property type="term" value="F:oxidoreductase activity"/>
    <property type="evidence" value="ECO:0007669"/>
    <property type="project" value="UniProtKB-KW"/>
</dbReference>
<dbReference type="CDD" id="cd02930">
    <property type="entry name" value="DCR_FMN"/>
    <property type="match status" value="1"/>
</dbReference>
<dbReference type="Pfam" id="PF07992">
    <property type="entry name" value="Pyr_redox_2"/>
    <property type="match status" value="1"/>
</dbReference>
<keyword evidence="9" id="KW-0411">Iron-sulfur</keyword>
<evidence type="ECO:0000256" key="1">
    <source>
        <dbReference type="ARBA" id="ARBA00001917"/>
    </source>
</evidence>
<keyword evidence="6" id="KW-0479">Metal-binding</keyword>
<evidence type="ECO:0000313" key="13">
    <source>
        <dbReference type="Proteomes" id="UP000239068"/>
    </source>
</evidence>